<organism evidence="1 2">
    <name type="scientific">Glomus cerebriforme</name>
    <dbReference type="NCBI Taxonomy" id="658196"/>
    <lineage>
        <taxon>Eukaryota</taxon>
        <taxon>Fungi</taxon>
        <taxon>Fungi incertae sedis</taxon>
        <taxon>Mucoromycota</taxon>
        <taxon>Glomeromycotina</taxon>
        <taxon>Glomeromycetes</taxon>
        <taxon>Glomerales</taxon>
        <taxon>Glomeraceae</taxon>
        <taxon>Glomus</taxon>
    </lineage>
</organism>
<protein>
    <submittedName>
        <fullName evidence="1">Uncharacterized protein</fullName>
    </submittedName>
</protein>
<evidence type="ECO:0000313" key="1">
    <source>
        <dbReference type="EMBL" id="RIA82191.1"/>
    </source>
</evidence>
<comment type="caution">
    <text evidence="1">The sequence shown here is derived from an EMBL/GenBank/DDBJ whole genome shotgun (WGS) entry which is preliminary data.</text>
</comment>
<dbReference type="OrthoDB" id="2378570at2759"/>
<dbReference type="AlphaFoldDB" id="A0A397SHE8"/>
<evidence type="ECO:0000313" key="2">
    <source>
        <dbReference type="Proteomes" id="UP000265703"/>
    </source>
</evidence>
<sequence length="269" mass="31453">MSLALIHHQQIVLKEIYIFVDKEYPEILESWLDRYKITLNELNYKPKKPIVEINVNHNIDLAKKYSEKLVSCNEDLDNYINLSKDPSIKIINKNQSVHLIHNNSKVAVIQDAALKTLSKHFGAKMKVCENPTDSYTGTYVYKNKHFEPEVQKIYDYDGNTLAKWLYNNASIHLPWTVLSYEEFKKNTQLDDEKIIGALFCTKNYEAVGHVNNDRSDWTIGYIYEERIVKNGYFFYPEYGIAIEITSNSIWYWLTKSVYSTAKLKINNGN</sequence>
<proteinExistence type="predicted"/>
<name>A0A397SHE8_9GLOM</name>
<dbReference type="Proteomes" id="UP000265703">
    <property type="component" value="Unassembled WGS sequence"/>
</dbReference>
<reference evidence="1 2" key="1">
    <citation type="submission" date="2018-06" db="EMBL/GenBank/DDBJ databases">
        <title>Comparative genomics reveals the genomic features of Rhizophagus irregularis, R. cerebriforme, R. diaphanum and Gigaspora rosea, and their symbiotic lifestyle signature.</title>
        <authorList>
            <person name="Morin E."/>
            <person name="San Clemente H."/>
            <person name="Chen E.C.H."/>
            <person name="De La Providencia I."/>
            <person name="Hainaut M."/>
            <person name="Kuo A."/>
            <person name="Kohler A."/>
            <person name="Murat C."/>
            <person name="Tang N."/>
            <person name="Roy S."/>
            <person name="Loubradou J."/>
            <person name="Henrissat B."/>
            <person name="Grigoriev I.V."/>
            <person name="Corradi N."/>
            <person name="Roux C."/>
            <person name="Martin F.M."/>
        </authorList>
    </citation>
    <scope>NUCLEOTIDE SEQUENCE [LARGE SCALE GENOMIC DNA]</scope>
    <source>
        <strain evidence="1 2">DAOM 227022</strain>
    </source>
</reference>
<dbReference type="EMBL" id="QKYT01000694">
    <property type="protein sequence ID" value="RIA82191.1"/>
    <property type="molecule type" value="Genomic_DNA"/>
</dbReference>
<keyword evidence="2" id="KW-1185">Reference proteome</keyword>
<accession>A0A397SHE8</accession>
<gene>
    <name evidence="1" type="ORF">C1645_835766</name>
</gene>